<proteinExistence type="predicted"/>
<dbReference type="OrthoDB" id="2788229at2759"/>
<sequence>MHVIPLELQDHVLDSLRGDRNALVDCALVCRAWRRRARFNLFHTLNIDWQSRRRTKLLLEILLEAHGSLRELTFSHAANLQPEELIGLLEALENLQSLSILAHTRQSGLLGLMLTITAHPVLGERLLLAIARMERLRVLDFTPRGFLYTSGPGPRSHDGPVLAVSGLRALRSLDGDMLPAHRMHRLWTALAAAKAHEGAAPLDHLGTAVHSLQPLAGFMRSVGSHLRTLRLDLRTVFFWEKDTASGFRESGLVLTQCKNLRALTLYLEAPSARDNGNIDVCAALLSTANTEDVPLAHIHIILYHLSHKFFAIPGLAEAVGALDENIVALPHLKRVDWDLAHCVVDDRGDSTDSKDLLFTMFCELVPQLDSQTKGIQLHWTGDLEPMKHPRIENA</sequence>
<evidence type="ECO:0000313" key="2">
    <source>
        <dbReference type="Proteomes" id="UP000703269"/>
    </source>
</evidence>
<evidence type="ECO:0008006" key="3">
    <source>
        <dbReference type="Google" id="ProtNLM"/>
    </source>
</evidence>
<comment type="caution">
    <text evidence="1">The sequence shown here is derived from an EMBL/GenBank/DDBJ whole genome shotgun (WGS) entry which is preliminary data.</text>
</comment>
<name>A0A9P3GJF1_9APHY</name>
<evidence type="ECO:0000313" key="1">
    <source>
        <dbReference type="EMBL" id="GJE96038.1"/>
    </source>
</evidence>
<protein>
    <recommendedName>
        <fullName evidence="3">F-box domain-containing protein</fullName>
    </recommendedName>
</protein>
<gene>
    <name evidence="1" type="ORF">PsYK624_122310</name>
</gene>
<organism evidence="1 2">
    <name type="scientific">Phanerochaete sordida</name>
    <dbReference type="NCBI Taxonomy" id="48140"/>
    <lineage>
        <taxon>Eukaryota</taxon>
        <taxon>Fungi</taxon>
        <taxon>Dikarya</taxon>
        <taxon>Basidiomycota</taxon>
        <taxon>Agaricomycotina</taxon>
        <taxon>Agaricomycetes</taxon>
        <taxon>Polyporales</taxon>
        <taxon>Phanerochaetaceae</taxon>
        <taxon>Phanerochaete</taxon>
    </lineage>
</organism>
<reference evidence="1 2" key="1">
    <citation type="submission" date="2021-08" db="EMBL/GenBank/DDBJ databases">
        <title>Draft Genome Sequence of Phanerochaete sordida strain YK-624.</title>
        <authorList>
            <person name="Mori T."/>
            <person name="Dohra H."/>
            <person name="Suzuki T."/>
            <person name="Kawagishi H."/>
            <person name="Hirai H."/>
        </authorList>
    </citation>
    <scope>NUCLEOTIDE SEQUENCE [LARGE SCALE GENOMIC DNA]</scope>
    <source>
        <strain evidence="1 2">YK-624</strain>
    </source>
</reference>
<dbReference type="AlphaFoldDB" id="A0A9P3GJF1"/>
<dbReference type="EMBL" id="BPQB01000055">
    <property type="protein sequence ID" value="GJE96038.1"/>
    <property type="molecule type" value="Genomic_DNA"/>
</dbReference>
<dbReference type="Proteomes" id="UP000703269">
    <property type="component" value="Unassembled WGS sequence"/>
</dbReference>
<keyword evidence="2" id="KW-1185">Reference proteome</keyword>
<accession>A0A9P3GJF1</accession>